<name>A0A1D7U4G6_9HYPH</name>
<organism evidence="8 9">
    <name type="scientific">Bosea vaviloviae</name>
    <dbReference type="NCBI Taxonomy" id="1526658"/>
    <lineage>
        <taxon>Bacteria</taxon>
        <taxon>Pseudomonadati</taxon>
        <taxon>Pseudomonadota</taxon>
        <taxon>Alphaproteobacteria</taxon>
        <taxon>Hyphomicrobiales</taxon>
        <taxon>Boseaceae</taxon>
        <taxon>Bosea</taxon>
    </lineage>
</organism>
<dbReference type="PANTHER" id="PTHR23513">
    <property type="entry name" value="INTEGRAL MEMBRANE EFFLUX PROTEIN-RELATED"/>
    <property type="match status" value="1"/>
</dbReference>
<dbReference type="KEGG" id="bvv:BHK69_19105"/>
<dbReference type="PROSITE" id="PS50850">
    <property type="entry name" value="MFS"/>
    <property type="match status" value="1"/>
</dbReference>
<dbReference type="GO" id="GO:0022857">
    <property type="term" value="F:transmembrane transporter activity"/>
    <property type="evidence" value="ECO:0007669"/>
    <property type="project" value="InterPro"/>
</dbReference>
<evidence type="ECO:0000313" key="8">
    <source>
        <dbReference type="EMBL" id="AOO82270.1"/>
    </source>
</evidence>
<keyword evidence="2" id="KW-1003">Cell membrane</keyword>
<dbReference type="Pfam" id="PF07690">
    <property type="entry name" value="MFS_1"/>
    <property type="match status" value="1"/>
</dbReference>
<evidence type="ECO:0000256" key="1">
    <source>
        <dbReference type="ARBA" id="ARBA00004651"/>
    </source>
</evidence>
<feature type="transmembrane region" description="Helical" evidence="6">
    <location>
        <begin position="46"/>
        <end position="69"/>
    </location>
</feature>
<evidence type="ECO:0000256" key="6">
    <source>
        <dbReference type="SAM" id="Phobius"/>
    </source>
</evidence>
<protein>
    <submittedName>
        <fullName evidence="8">MFS transporter</fullName>
    </submittedName>
</protein>
<proteinExistence type="predicted"/>
<dbReference type="RefSeq" id="WP_069691480.1">
    <property type="nucleotide sequence ID" value="NZ_CP017147.1"/>
</dbReference>
<reference evidence="8 9" key="1">
    <citation type="journal article" date="2015" name="Antonie Van Leeuwenhoek">
        <title>Bosea vaviloviae sp. nov., a new species of slow-growing rhizobia isolated from nodules of the relict species Vavilovia formosa (Stev.) Fed.</title>
        <authorList>
            <person name="Safronova V.I."/>
            <person name="Kuznetsova I.G."/>
            <person name="Sazanova A.L."/>
            <person name="Kimeklis A.K."/>
            <person name="Belimov A.A."/>
            <person name="Andronov E.E."/>
            <person name="Pinaev A.G."/>
            <person name="Chizhevskaya E.P."/>
            <person name="Pukhaev A.R."/>
            <person name="Popov K.P."/>
            <person name="Willems A."/>
            <person name="Tikhonovich I.A."/>
        </authorList>
    </citation>
    <scope>NUCLEOTIDE SEQUENCE [LARGE SCALE GENOMIC DNA]</scope>
    <source>
        <strain evidence="8 9">Vaf18</strain>
    </source>
</reference>
<keyword evidence="9" id="KW-1185">Reference proteome</keyword>
<dbReference type="InterPro" id="IPR020846">
    <property type="entry name" value="MFS_dom"/>
</dbReference>
<dbReference type="AlphaFoldDB" id="A0A1D7U4G6"/>
<feature type="domain" description="Major facilitator superfamily (MFS) profile" evidence="7">
    <location>
        <begin position="9"/>
        <end position="412"/>
    </location>
</feature>
<dbReference type="EMBL" id="CP017147">
    <property type="protein sequence ID" value="AOO82270.1"/>
    <property type="molecule type" value="Genomic_DNA"/>
</dbReference>
<feature type="transmembrane region" description="Helical" evidence="6">
    <location>
        <begin position="359"/>
        <end position="381"/>
    </location>
</feature>
<evidence type="ECO:0000256" key="5">
    <source>
        <dbReference type="ARBA" id="ARBA00023136"/>
    </source>
</evidence>
<sequence>MLAVLANRTYGRLFLAQIIALLGTGLLTVALGLLAFNLAGDKAGTVLGTALAIKMIAYVTVAPVVGAFAAQLPRKAFLIAMDLVRAAIALLLPFITEIWQIYVLIFLLQSASAAFTPTFQATIPDVLPEENDYTKALSLSRLAYDLESLTSPMLAAALLTLINYHWLFSGTVAGFLASAALVLSVTLPISPATARTGGIYDKTTRGMRIYLATPRLRGLLALNMAAATGGAMVIVNTVVFVKGRLGLGDGQVALALACFGGGSMIAALALPRLLEKLADRRVMFTAAIYLGCVLLIAAAFLFAVDGSAVSTAATVASAGLWPGLLATWLLLGLGYSAVQTPSGRLLRRSAHAPDRPAVFAAQFALSHACWLITYPLAGWLGATLPPSAVFCIFAGLTLVAVALAARVWPSDEAETLSHAHDNLAADHPHLGGESDDCHAHAFVVDDLHPEWPSRVG</sequence>
<dbReference type="STRING" id="1526658.BHK69_19105"/>
<feature type="transmembrane region" description="Helical" evidence="6">
    <location>
        <begin position="172"/>
        <end position="198"/>
    </location>
</feature>
<keyword evidence="5 6" id="KW-0472">Membrane</keyword>
<dbReference type="Proteomes" id="UP000094969">
    <property type="component" value="Chromosome"/>
</dbReference>
<keyword evidence="4 6" id="KW-1133">Transmembrane helix</keyword>
<evidence type="ECO:0000256" key="2">
    <source>
        <dbReference type="ARBA" id="ARBA00022475"/>
    </source>
</evidence>
<dbReference type="OrthoDB" id="4368225at2"/>
<feature type="transmembrane region" description="Helical" evidence="6">
    <location>
        <begin position="12"/>
        <end position="34"/>
    </location>
</feature>
<dbReference type="CDD" id="cd06173">
    <property type="entry name" value="MFS_MefA_like"/>
    <property type="match status" value="1"/>
</dbReference>
<evidence type="ECO:0000256" key="3">
    <source>
        <dbReference type="ARBA" id="ARBA00022692"/>
    </source>
</evidence>
<dbReference type="PANTHER" id="PTHR23513:SF6">
    <property type="entry name" value="MAJOR FACILITATOR SUPERFAMILY ASSOCIATED DOMAIN-CONTAINING PROTEIN"/>
    <property type="match status" value="1"/>
</dbReference>
<feature type="transmembrane region" description="Helical" evidence="6">
    <location>
        <begin position="219"/>
        <end position="240"/>
    </location>
</feature>
<dbReference type="InterPro" id="IPR036259">
    <property type="entry name" value="MFS_trans_sf"/>
</dbReference>
<feature type="transmembrane region" description="Helical" evidence="6">
    <location>
        <begin position="282"/>
        <end position="303"/>
    </location>
</feature>
<dbReference type="GO" id="GO:0005886">
    <property type="term" value="C:plasma membrane"/>
    <property type="evidence" value="ECO:0007669"/>
    <property type="project" value="UniProtKB-SubCell"/>
</dbReference>
<evidence type="ECO:0000256" key="4">
    <source>
        <dbReference type="ARBA" id="ARBA00022989"/>
    </source>
</evidence>
<evidence type="ECO:0000259" key="7">
    <source>
        <dbReference type="PROSITE" id="PS50850"/>
    </source>
</evidence>
<evidence type="ECO:0000313" key="9">
    <source>
        <dbReference type="Proteomes" id="UP000094969"/>
    </source>
</evidence>
<comment type="subcellular location">
    <subcellularLocation>
        <location evidence="1">Cell membrane</location>
        <topology evidence="1">Multi-pass membrane protein</topology>
    </subcellularLocation>
</comment>
<feature type="transmembrane region" description="Helical" evidence="6">
    <location>
        <begin position="387"/>
        <end position="408"/>
    </location>
</feature>
<accession>A0A1D7U4G6</accession>
<dbReference type="SUPFAM" id="SSF103473">
    <property type="entry name" value="MFS general substrate transporter"/>
    <property type="match status" value="1"/>
</dbReference>
<feature type="transmembrane region" description="Helical" evidence="6">
    <location>
        <begin position="252"/>
        <end position="270"/>
    </location>
</feature>
<dbReference type="Gene3D" id="1.20.1250.20">
    <property type="entry name" value="MFS general substrate transporter like domains"/>
    <property type="match status" value="1"/>
</dbReference>
<keyword evidence="3 6" id="KW-0812">Transmembrane</keyword>
<gene>
    <name evidence="8" type="ORF">BHK69_19105</name>
</gene>
<dbReference type="InterPro" id="IPR011701">
    <property type="entry name" value="MFS"/>
</dbReference>
<feature type="transmembrane region" description="Helical" evidence="6">
    <location>
        <begin position="315"/>
        <end position="338"/>
    </location>
</feature>